<sequence length="81" mass="8338">MHAVFSCDRPVCVLAATDDGRGALRGLISSSTGSVYCMSASSDTVVLPVHIGFLCRSPATHAASKSLLVPIAKSLQEASFA</sequence>
<accession>A0A0A9DQE0</accession>
<reference evidence="1" key="2">
    <citation type="journal article" date="2015" name="Data Brief">
        <title>Shoot transcriptome of the giant reed, Arundo donax.</title>
        <authorList>
            <person name="Barrero R.A."/>
            <person name="Guerrero F.D."/>
            <person name="Moolhuijzen P."/>
            <person name="Goolsby J.A."/>
            <person name="Tidwell J."/>
            <person name="Bellgard S.E."/>
            <person name="Bellgard M.I."/>
        </authorList>
    </citation>
    <scope>NUCLEOTIDE SEQUENCE</scope>
    <source>
        <tissue evidence="1">Shoot tissue taken approximately 20 cm above the soil surface</tissue>
    </source>
</reference>
<dbReference type="EMBL" id="GBRH01208987">
    <property type="protein sequence ID" value="JAD88908.1"/>
    <property type="molecule type" value="Transcribed_RNA"/>
</dbReference>
<proteinExistence type="predicted"/>
<dbReference type="AlphaFoldDB" id="A0A0A9DQE0"/>
<name>A0A0A9DQE0_ARUDO</name>
<reference evidence="1" key="1">
    <citation type="submission" date="2014-09" db="EMBL/GenBank/DDBJ databases">
        <authorList>
            <person name="Magalhaes I.L.F."/>
            <person name="Oliveira U."/>
            <person name="Santos F.R."/>
            <person name="Vidigal T.H.D.A."/>
            <person name="Brescovit A.D."/>
            <person name="Santos A.J."/>
        </authorList>
    </citation>
    <scope>NUCLEOTIDE SEQUENCE</scope>
    <source>
        <tissue evidence="1">Shoot tissue taken approximately 20 cm above the soil surface</tissue>
    </source>
</reference>
<evidence type="ECO:0000313" key="1">
    <source>
        <dbReference type="EMBL" id="JAD88908.1"/>
    </source>
</evidence>
<protein>
    <submittedName>
        <fullName evidence="1">Uncharacterized protein</fullName>
    </submittedName>
</protein>
<organism evidence="1">
    <name type="scientific">Arundo donax</name>
    <name type="common">Giant reed</name>
    <name type="synonym">Donax arundinaceus</name>
    <dbReference type="NCBI Taxonomy" id="35708"/>
    <lineage>
        <taxon>Eukaryota</taxon>
        <taxon>Viridiplantae</taxon>
        <taxon>Streptophyta</taxon>
        <taxon>Embryophyta</taxon>
        <taxon>Tracheophyta</taxon>
        <taxon>Spermatophyta</taxon>
        <taxon>Magnoliopsida</taxon>
        <taxon>Liliopsida</taxon>
        <taxon>Poales</taxon>
        <taxon>Poaceae</taxon>
        <taxon>PACMAD clade</taxon>
        <taxon>Arundinoideae</taxon>
        <taxon>Arundineae</taxon>
        <taxon>Arundo</taxon>
    </lineage>
</organism>